<dbReference type="EMBL" id="OUUW01000007">
    <property type="protein sequence ID" value="SPP83387.1"/>
    <property type="molecule type" value="Genomic_DNA"/>
</dbReference>
<dbReference type="InterPro" id="IPR010562">
    <property type="entry name" value="Haemolymph_juvenile_hormone-bd"/>
</dbReference>
<feature type="signal peptide" evidence="4">
    <location>
        <begin position="1"/>
        <end position="20"/>
    </location>
</feature>
<dbReference type="GO" id="GO:0007623">
    <property type="term" value="P:circadian rhythm"/>
    <property type="evidence" value="ECO:0007669"/>
    <property type="project" value="UniProtKB-ARBA"/>
</dbReference>
<dbReference type="Pfam" id="PF06585">
    <property type="entry name" value="JHBP"/>
    <property type="match status" value="1"/>
</dbReference>
<accession>A0A3B0JM96</accession>
<dbReference type="Gene3D" id="3.15.10.30">
    <property type="entry name" value="Haemolymph juvenile hormone binding protein"/>
    <property type="match status" value="1"/>
</dbReference>
<evidence type="ECO:0000313" key="5">
    <source>
        <dbReference type="EMBL" id="SPP83387.1"/>
    </source>
</evidence>
<organism evidence="5 6">
    <name type="scientific">Drosophila guanche</name>
    <name type="common">Fruit fly</name>
    <dbReference type="NCBI Taxonomy" id="7266"/>
    <lineage>
        <taxon>Eukaryota</taxon>
        <taxon>Metazoa</taxon>
        <taxon>Ecdysozoa</taxon>
        <taxon>Arthropoda</taxon>
        <taxon>Hexapoda</taxon>
        <taxon>Insecta</taxon>
        <taxon>Pterygota</taxon>
        <taxon>Neoptera</taxon>
        <taxon>Endopterygota</taxon>
        <taxon>Diptera</taxon>
        <taxon>Brachycera</taxon>
        <taxon>Muscomorpha</taxon>
        <taxon>Ephydroidea</taxon>
        <taxon>Drosophilidae</taxon>
        <taxon>Drosophila</taxon>
        <taxon>Sophophora</taxon>
    </lineage>
</organism>
<dbReference type="Proteomes" id="UP000268350">
    <property type="component" value="Unassembled WGS sequence"/>
</dbReference>
<dbReference type="AlphaFoldDB" id="A0A3B0JM96"/>
<comment type="similarity">
    <text evidence="3">Belongs to the TO family.</text>
</comment>
<gene>
    <name evidence="5" type="ORF">DGUA_6G018231</name>
</gene>
<name>A0A3B0JM96_DROGU</name>
<dbReference type="PANTHER" id="PTHR11008">
    <property type="entry name" value="PROTEIN TAKEOUT-LIKE PROTEIN"/>
    <property type="match status" value="1"/>
</dbReference>
<evidence type="ECO:0000256" key="4">
    <source>
        <dbReference type="SAM" id="SignalP"/>
    </source>
</evidence>
<dbReference type="InterPro" id="IPR038606">
    <property type="entry name" value="To_sf"/>
</dbReference>
<keyword evidence="6" id="KW-1185">Reference proteome</keyword>
<protein>
    <submittedName>
        <fullName evidence="5">Blast:Protein takeout</fullName>
    </submittedName>
</protein>
<dbReference type="OMA" id="WIQWLEN"/>
<dbReference type="FunFam" id="3.15.10.30:FF:000001">
    <property type="entry name" value="Takeout-like protein 1"/>
    <property type="match status" value="1"/>
</dbReference>
<dbReference type="SMART" id="SM00700">
    <property type="entry name" value="JHBP"/>
    <property type="match status" value="1"/>
</dbReference>
<evidence type="ECO:0000256" key="1">
    <source>
        <dbReference type="ARBA" id="ARBA00022729"/>
    </source>
</evidence>
<dbReference type="PANTHER" id="PTHR11008:SF32">
    <property type="entry name" value="CIRCADIAN CLOCK-CONTROLLED PROTEIN DAYWAKE-RELATED"/>
    <property type="match status" value="1"/>
</dbReference>
<keyword evidence="1 4" id="KW-0732">Signal</keyword>
<sequence>MHCLPCILWIIVEFFVGLQCQTFPEKVQKCHYGDGKCLAESANALIRNYPKGIPEINLKPFDVVSVKDWLLVNDSQVGGAWYYFLLYNQINLGFENTTITEIKGFDRDPTKSKIEIRGKIPRLVYKGKYQAKGRMLWFVDINSQGDSNSDFLNFRFDLTLKVRTEYRNNKRYLKIYELVPNIRLDRWIQWMDDFFPDNFDMTIAINNLFNRNWVEFWNELEPSILRLFETVFLGMIEDLSYNIPYDDLFLADAESV</sequence>
<evidence type="ECO:0000256" key="3">
    <source>
        <dbReference type="ARBA" id="ARBA00060902"/>
    </source>
</evidence>
<evidence type="ECO:0000313" key="6">
    <source>
        <dbReference type="Proteomes" id="UP000268350"/>
    </source>
</evidence>
<dbReference type="OrthoDB" id="6591956at2759"/>
<evidence type="ECO:0000256" key="2">
    <source>
        <dbReference type="ARBA" id="ARBA00023108"/>
    </source>
</evidence>
<reference evidence="6" key="1">
    <citation type="submission" date="2018-01" db="EMBL/GenBank/DDBJ databases">
        <authorList>
            <person name="Alioto T."/>
            <person name="Alioto T."/>
        </authorList>
    </citation>
    <scope>NUCLEOTIDE SEQUENCE [LARGE SCALE GENOMIC DNA]</scope>
</reference>
<dbReference type="GO" id="GO:0005615">
    <property type="term" value="C:extracellular space"/>
    <property type="evidence" value="ECO:0007669"/>
    <property type="project" value="TreeGrafter"/>
</dbReference>
<feature type="chain" id="PRO_5017187197" evidence="4">
    <location>
        <begin position="21"/>
        <end position="256"/>
    </location>
</feature>
<proteinExistence type="inferred from homology"/>
<keyword evidence="2" id="KW-0090">Biological rhythms</keyword>